<dbReference type="Gene3D" id="2.60.120.10">
    <property type="entry name" value="Jelly Rolls"/>
    <property type="match status" value="1"/>
</dbReference>
<dbReference type="EMBL" id="BJYS01000019">
    <property type="protein sequence ID" value="GEO05033.1"/>
    <property type="molecule type" value="Genomic_DNA"/>
</dbReference>
<dbReference type="AlphaFoldDB" id="A0A512AZ82"/>
<proteinExistence type="predicted"/>
<reference evidence="1 2" key="1">
    <citation type="submission" date="2019-07" db="EMBL/GenBank/DDBJ databases">
        <title>Whole genome shotgun sequence of Adhaeribacter aerolatus NBRC 106133.</title>
        <authorList>
            <person name="Hosoyama A."/>
            <person name="Uohara A."/>
            <person name="Ohji S."/>
            <person name="Ichikawa N."/>
        </authorList>
    </citation>
    <scope>NUCLEOTIDE SEQUENCE [LARGE SCALE GENOMIC DNA]</scope>
    <source>
        <strain evidence="1 2">NBRC 106133</strain>
    </source>
</reference>
<evidence type="ECO:0008006" key="3">
    <source>
        <dbReference type="Google" id="ProtNLM"/>
    </source>
</evidence>
<gene>
    <name evidence="1" type="ORF">AAE02nite_26970</name>
</gene>
<dbReference type="InterPro" id="IPR011051">
    <property type="entry name" value="RmlC_Cupin_sf"/>
</dbReference>
<dbReference type="RefSeq" id="WP_146898291.1">
    <property type="nucleotide sequence ID" value="NZ_BJYS01000019.1"/>
</dbReference>
<dbReference type="InterPro" id="IPR014710">
    <property type="entry name" value="RmlC-like_jellyroll"/>
</dbReference>
<accession>A0A512AZ82</accession>
<evidence type="ECO:0000313" key="1">
    <source>
        <dbReference type="EMBL" id="GEO05033.1"/>
    </source>
</evidence>
<dbReference type="SUPFAM" id="SSF51182">
    <property type="entry name" value="RmlC-like cupins"/>
    <property type="match status" value="1"/>
</dbReference>
<evidence type="ECO:0000313" key="2">
    <source>
        <dbReference type="Proteomes" id="UP000321532"/>
    </source>
</evidence>
<dbReference type="OrthoDB" id="997205at2"/>
<organism evidence="1 2">
    <name type="scientific">Adhaeribacter aerolatus</name>
    <dbReference type="NCBI Taxonomy" id="670289"/>
    <lineage>
        <taxon>Bacteria</taxon>
        <taxon>Pseudomonadati</taxon>
        <taxon>Bacteroidota</taxon>
        <taxon>Cytophagia</taxon>
        <taxon>Cytophagales</taxon>
        <taxon>Hymenobacteraceae</taxon>
        <taxon>Adhaeribacter</taxon>
    </lineage>
</organism>
<protein>
    <recommendedName>
        <fullName evidence="3">Cupin 2 conserved barrel domain-containing protein</fullName>
    </recommendedName>
</protein>
<name>A0A512AZ82_9BACT</name>
<sequence>MKMNIPEQLEFKDDKPATLQLKNTDKQHTIVIGLKKGQILKKHFSATPALLIVLKGLIAFEMEGTTTQVAALNTFDIPPTIPHEVTGVEESIFLLIKDKA</sequence>
<keyword evidence="2" id="KW-1185">Reference proteome</keyword>
<dbReference type="Proteomes" id="UP000321532">
    <property type="component" value="Unassembled WGS sequence"/>
</dbReference>
<comment type="caution">
    <text evidence="1">The sequence shown here is derived from an EMBL/GenBank/DDBJ whole genome shotgun (WGS) entry which is preliminary data.</text>
</comment>